<accession>A0A6J3KVU2</accession>
<dbReference type="GeneID" id="117237547"/>
<feature type="region of interest" description="Disordered" evidence="1">
    <location>
        <begin position="1"/>
        <end position="36"/>
    </location>
</feature>
<evidence type="ECO:0000313" key="3">
    <source>
        <dbReference type="RefSeq" id="XP_033357508.1"/>
    </source>
</evidence>
<dbReference type="InterPro" id="IPR028265">
    <property type="entry name" value="TTDN1/SICKLE"/>
</dbReference>
<name>A0A6J3KVU2_9HYME</name>
<gene>
    <name evidence="3" type="primary">LOC117237547</name>
</gene>
<feature type="region of interest" description="Disordered" evidence="1">
    <location>
        <begin position="86"/>
        <end position="105"/>
    </location>
</feature>
<dbReference type="Pfam" id="PF15502">
    <property type="entry name" value="MPLKIP"/>
    <property type="match status" value="1"/>
</dbReference>
<dbReference type="KEGG" id="bvk:117237547"/>
<proteinExistence type="predicted"/>
<organism evidence="2 3">
    <name type="scientific">Bombus vosnesenskii</name>
    <dbReference type="NCBI Taxonomy" id="207650"/>
    <lineage>
        <taxon>Eukaryota</taxon>
        <taxon>Metazoa</taxon>
        <taxon>Ecdysozoa</taxon>
        <taxon>Arthropoda</taxon>
        <taxon>Hexapoda</taxon>
        <taxon>Insecta</taxon>
        <taxon>Pterygota</taxon>
        <taxon>Neoptera</taxon>
        <taxon>Endopterygota</taxon>
        <taxon>Hymenoptera</taxon>
        <taxon>Apocrita</taxon>
        <taxon>Aculeata</taxon>
        <taxon>Apoidea</taxon>
        <taxon>Anthophila</taxon>
        <taxon>Apidae</taxon>
        <taxon>Bombus</taxon>
        <taxon>Pyrobombus</taxon>
    </lineage>
</organism>
<keyword evidence="2" id="KW-1185">Reference proteome</keyword>
<feature type="compositionally biased region" description="Polar residues" evidence="1">
    <location>
        <begin position="17"/>
        <end position="36"/>
    </location>
</feature>
<dbReference type="AlphaFoldDB" id="A0A6J3KVU2"/>
<dbReference type="RefSeq" id="XP_033357508.1">
    <property type="nucleotide sequence ID" value="XM_033501617.1"/>
</dbReference>
<protein>
    <submittedName>
        <fullName evidence="3">Uncharacterized protein DDB_G0280315-like</fullName>
    </submittedName>
</protein>
<reference evidence="3" key="1">
    <citation type="submission" date="2025-08" db="UniProtKB">
        <authorList>
            <consortium name="RefSeq"/>
        </authorList>
    </citation>
    <scope>IDENTIFICATION</scope>
    <source>
        <tissue evidence="3">Muscle</tissue>
    </source>
</reference>
<evidence type="ECO:0000256" key="1">
    <source>
        <dbReference type="SAM" id="MobiDB-lite"/>
    </source>
</evidence>
<dbReference type="Proteomes" id="UP000504631">
    <property type="component" value="Unplaced"/>
</dbReference>
<evidence type="ECO:0000313" key="2">
    <source>
        <dbReference type="Proteomes" id="UP000504631"/>
    </source>
</evidence>
<sequence>MEQRYSINKNFKMRKSPLSTPSGSKEKQSYNWKSNGYKNRTGYSYHKSDSYQCTSSNSGQRYSGNDFIPLNNSTPIPEYKKFNNNWHGSGGHNHRNSGSGGFNHYRNNYHSTPKLNFNNSYSPYKLSAKQLFYGQKKSFQNDKHRQSDISCYIDMKSFLEDPWAELTKKLTKDKETNGNESPKVELSSSSQLAYVDTESYSESKSISSIDNSCFSPESKSKSSIDAKLGLDDTDISNVSRTGSSIDLKLDSVRFSQESKNDSVCNNNDDSVNEGILNENNVNNINDICSSKINISQDLK</sequence>